<accession>A0A8J7PDV8</accession>
<organism evidence="1 2">
    <name type="scientific">Candidatus Obscuribacter phosphatis</name>
    <dbReference type="NCBI Taxonomy" id="1906157"/>
    <lineage>
        <taxon>Bacteria</taxon>
        <taxon>Bacillati</taxon>
        <taxon>Candidatus Melainabacteria</taxon>
        <taxon>Candidatus Obscuribacterales</taxon>
        <taxon>Candidatus Obscuribacteraceae</taxon>
        <taxon>Candidatus Obscuribacter</taxon>
    </lineage>
</organism>
<proteinExistence type="predicted"/>
<protein>
    <submittedName>
        <fullName evidence="1">Uncharacterized protein</fullName>
    </submittedName>
</protein>
<name>A0A8J7PDV8_9BACT</name>
<sequence>MSALLLLSLAWAGEARADNKPINEMFGGGSMPSRSTSIIKRSLPSSSIAPPPVQPANPVTAPGALSMMSEDKPETRFFETFDSTCFNGFPRPEERVILTRPFNNDSDRVQQWTETARNVSSRYRKTAMALRNLPVPQGRVDLANYKELKADWFDSAANVYEMLIKPKAPARTIEELQEQLQRVDREADSVQRNKESLLVMERSLRKLYRVHENRYTDALQNFVMGVPKQK</sequence>
<dbReference type="AlphaFoldDB" id="A0A8J7PDV8"/>
<gene>
    <name evidence="1" type="ORF">J0M35_03620</name>
</gene>
<reference evidence="1" key="1">
    <citation type="submission" date="2021-02" db="EMBL/GenBank/DDBJ databases">
        <title>Genome-Resolved Metagenomics of a Microbial Community Performing Photosynthetic Biological Nutrient Removal.</title>
        <authorList>
            <person name="Mcdaniel E.A."/>
        </authorList>
    </citation>
    <scope>NUCLEOTIDE SEQUENCE</scope>
    <source>
        <strain evidence="1">UWPOB_OBS1</strain>
    </source>
</reference>
<dbReference type="Proteomes" id="UP000664277">
    <property type="component" value="Unassembled WGS sequence"/>
</dbReference>
<evidence type="ECO:0000313" key="2">
    <source>
        <dbReference type="Proteomes" id="UP000664277"/>
    </source>
</evidence>
<dbReference type="EMBL" id="JAFLCK010000003">
    <property type="protein sequence ID" value="MBN8659427.1"/>
    <property type="molecule type" value="Genomic_DNA"/>
</dbReference>
<comment type="caution">
    <text evidence="1">The sequence shown here is derived from an EMBL/GenBank/DDBJ whole genome shotgun (WGS) entry which is preliminary data.</text>
</comment>
<evidence type="ECO:0000313" key="1">
    <source>
        <dbReference type="EMBL" id="MBN8659427.1"/>
    </source>
</evidence>